<feature type="transmembrane region" description="Helical" evidence="7">
    <location>
        <begin position="123"/>
        <end position="141"/>
    </location>
</feature>
<organism evidence="8 9">
    <name type="scientific">Thraustotheca clavata</name>
    <dbReference type="NCBI Taxonomy" id="74557"/>
    <lineage>
        <taxon>Eukaryota</taxon>
        <taxon>Sar</taxon>
        <taxon>Stramenopiles</taxon>
        <taxon>Oomycota</taxon>
        <taxon>Saprolegniomycetes</taxon>
        <taxon>Saprolegniales</taxon>
        <taxon>Achlyaceae</taxon>
        <taxon>Thraustotheca</taxon>
    </lineage>
</organism>
<comment type="caution">
    <text evidence="8">The sequence shown here is derived from an EMBL/GenBank/DDBJ whole genome shotgun (WGS) entry which is preliminary data.</text>
</comment>
<reference evidence="8 9" key="1">
    <citation type="journal article" date="2014" name="Genome Biol. Evol.">
        <title>The secreted proteins of Achlya hypogyna and Thraustotheca clavata identify the ancestral oomycete secretome and reveal gene acquisitions by horizontal gene transfer.</title>
        <authorList>
            <person name="Misner I."/>
            <person name="Blouin N."/>
            <person name="Leonard G."/>
            <person name="Richards T.A."/>
            <person name="Lane C.E."/>
        </authorList>
    </citation>
    <scope>NUCLEOTIDE SEQUENCE [LARGE SCALE GENOMIC DNA]</scope>
    <source>
        <strain evidence="8 9">ATCC 34112</strain>
    </source>
</reference>
<dbReference type="AlphaFoldDB" id="A0A1V9YDZ5"/>
<keyword evidence="9" id="KW-1185">Reference proteome</keyword>
<evidence type="ECO:0000256" key="2">
    <source>
        <dbReference type="ARBA" id="ARBA00007015"/>
    </source>
</evidence>
<keyword evidence="4 7" id="KW-0812">Transmembrane</keyword>
<dbReference type="EMBL" id="JNBS01004193">
    <property type="protein sequence ID" value="OQR83930.1"/>
    <property type="molecule type" value="Genomic_DNA"/>
</dbReference>
<evidence type="ECO:0000256" key="5">
    <source>
        <dbReference type="ARBA" id="ARBA00022989"/>
    </source>
</evidence>
<dbReference type="GO" id="GO:0016020">
    <property type="term" value="C:membrane"/>
    <property type="evidence" value="ECO:0007669"/>
    <property type="project" value="UniProtKB-SubCell"/>
</dbReference>
<dbReference type="PANTHER" id="PTHR31585">
    <property type="entry name" value="FOLATE-BIOPTERIN TRANSPORTER 1, CHLOROPLASTIC"/>
    <property type="match status" value="1"/>
</dbReference>
<feature type="transmembrane region" description="Helical" evidence="7">
    <location>
        <begin position="83"/>
        <end position="102"/>
    </location>
</feature>
<name>A0A1V9YDZ5_9STRA</name>
<dbReference type="InterPro" id="IPR039309">
    <property type="entry name" value="BT1"/>
</dbReference>
<dbReference type="SUPFAM" id="SSF103473">
    <property type="entry name" value="MFS general substrate transporter"/>
    <property type="match status" value="1"/>
</dbReference>
<keyword evidence="3" id="KW-0813">Transport</keyword>
<comment type="similarity">
    <text evidence="2">Belongs to the major facilitator superfamily. Folate-biopterin transporter (TC 2.A.71) family.</text>
</comment>
<feature type="non-terminal residue" evidence="8">
    <location>
        <position position="192"/>
    </location>
</feature>
<dbReference type="InterPro" id="IPR036259">
    <property type="entry name" value="MFS_trans_sf"/>
</dbReference>
<comment type="subcellular location">
    <subcellularLocation>
        <location evidence="1">Membrane</location>
        <topology evidence="1">Multi-pass membrane protein</topology>
    </subcellularLocation>
</comment>
<evidence type="ECO:0000313" key="8">
    <source>
        <dbReference type="EMBL" id="OQR83930.1"/>
    </source>
</evidence>
<dbReference type="PANTHER" id="PTHR31585:SF5">
    <property type="entry name" value="RNA-BINDING S4 DOMAIN-CONTAINING PROTEIN"/>
    <property type="match status" value="1"/>
</dbReference>
<dbReference type="OrthoDB" id="76714at2759"/>
<protein>
    <submittedName>
        <fullName evidence="8">Folate-Biopterin Transporter (FBT) family</fullName>
    </submittedName>
</protein>
<keyword evidence="6 7" id="KW-0472">Membrane</keyword>
<evidence type="ECO:0000256" key="4">
    <source>
        <dbReference type="ARBA" id="ARBA00022692"/>
    </source>
</evidence>
<evidence type="ECO:0000256" key="6">
    <source>
        <dbReference type="ARBA" id="ARBA00023136"/>
    </source>
</evidence>
<keyword evidence="5 7" id="KW-1133">Transmembrane helix</keyword>
<evidence type="ECO:0000256" key="7">
    <source>
        <dbReference type="SAM" id="Phobius"/>
    </source>
</evidence>
<dbReference type="Proteomes" id="UP000243217">
    <property type="component" value="Unassembled WGS sequence"/>
</dbReference>
<proteinExistence type="inferred from homology"/>
<evidence type="ECO:0000313" key="9">
    <source>
        <dbReference type="Proteomes" id="UP000243217"/>
    </source>
</evidence>
<sequence>QWFYLGVPLIEQIPSGINFVVGTYVIVELAEVGNEGVMYGLLTTVSNLPGTFGTMIMNILDGQLSYTADNIPDDTPEIRNGVAYSYLISYAFIITGCFWVLLLPPQKEQVAELKKNGGRQPHVAASIFYTLFVIMCVSITSNLMTMFESTKCAILAGGDGCPDDMPKGYLAGIFVPSGIVGLAILYKVFIAK</sequence>
<dbReference type="STRING" id="74557.A0A1V9YDZ5"/>
<accession>A0A1V9YDZ5</accession>
<evidence type="ECO:0000256" key="1">
    <source>
        <dbReference type="ARBA" id="ARBA00004141"/>
    </source>
</evidence>
<feature type="transmembrane region" description="Helical" evidence="7">
    <location>
        <begin position="169"/>
        <end position="189"/>
    </location>
</feature>
<evidence type="ECO:0000256" key="3">
    <source>
        <dbReference type="ARBA" id="ARBA00022448"/>
    </source>
</evidence>
<feature type="non-terminal residue" evidence="8">
    <location>
        <position position="1"/>
    </location>
</feature>
<gene>
    <name evidence="8" type="ORF">THRCLA_23116</name>
</gene>